<dbReference type="PROSITE" id="PS51295">
    <property type="entry name" value="CRM"/>
    <property type="match status" value="1"/>
</dbReference>
<dbReference type="InterPro" id="IPR001890">
    <property type="entry name" value="RNA-binding_CRM"/>
</dbReference>
<dbReference type="Gene3D" id="3.30.110.60">
    <property type="entry name" value="YhbY-like"/>
    <property type="match status" value="1"/>
</dbReference>
<evidence type="ECO:0000256" key="1">
    <source>
        <dbReference type="ARBA" id="ARBA00022884"/>
    </source>
</evidence>
<protein>
    <submittedName>
        <fullName evidence="3">RNA-binding protein YhbY</fullName>
    </submittedName>
</protein>
<dbReference type="PANTHER" id="PTHR40065:SF3">
    <property type="entry name" value="RNA-BINDING PROTEIN YHBY"/>
    <property type="match status" value="1"/>
</dbReference>
<feature type="domain" description="CRM" evidence="2">
    <location>
        <begin position="1"/>
        <end position="97"/>
    </location>
</feature>
<dbReference type="NCBIfam" id="TIGR00253">
    <property type="entry name" value="RNA_bind_YhbY"/>
    <property type="match status" value="1"/>
</dbReference>
<evidence type="ECO:0000313" key="3">
    <source>
        <dbReference type="EMBL" id="VAX04229.1"/>
    </source>
</evidence>
<dbReference type="InterPro" id="IPR017924">
    <property type="entry name" value="RNA-binding_YhbY"/>
</dbReference>
<dbReference type="PANTHER" id="PTHR40065">
    <property type="entry name" value="RNA-BINDING PROTEIN YHBY"/>
    <property type="match status" value="1"/>
</dbReference>
<dbReference type="GO" id="GO:0003723">
    <property type="term" value="F:RNA binding"/>
    <property type="evidence" value="ECO:0007669"/>
    <property type="project" value="UniProtKB-KW"/>
</dbReference>
<dbReference type="InterPro" id="IPR051925">
    <property type="entry name" value="RNA-binding_domain"/>
</dbReference>
<accession>A0A3B1AE66</accession>
<sequence>MPLTNKQNKYLRGLSHDLKPVVMIGNSGVTEGVLNELEARLAHHELIKVRISGVDRDERRQMAENLCKESNSELVNTIGHIAVLYRQAKEPIIKLPR</sequence>
<keyword evidence="1" id="KW-0694">RNA-binding</keyword>
<evidence type="ECO:0000259" key="2">
    <source>
        <dbReference type="PROSITE" id="PS51295"/>
    </source>
</evidence>
<gene>
    <name evidence="3" type="ORF">MNBD_GAMMA19-737</name>
</gene>
<proteinExistence type="predicted"/>
<dbReference type="Pfam" id="PF01985">
    <property type="entry name" value="CRS1_YhbY"/>
    <property type="match status" value="1"/>
</dbReference>
<dbReference type="SUPFAM" id="SSF75471">
    <property type="entry name" value="YhbY-like"/>
    <property type="match status" value="1"/>
</dbReference>
<dbReference type="SMART" id="SM01103">
    <property type="entry name" value="CRS1_YhbY"/>
    <property type="match status" value="1"/>
</dbReference>
<dbReference type="EMBL" id="UOFV01000456">
    <property type="protein sequence ID" value="VAX04229.1"/>
    <property type="molecule type" value="Genomic_DNA"/>
</dbReference>
<dbReference type="AlphaFoldDB" id="A0A3B1AE66"/>
<name>A0A3B1AE66_9ZZZZ</name>
<organism evidence="3">
    <name type="scientific">hydrothermal vent metagenome</name>
    <dbReference type="NCBI Taxonomy" id="652676"/>
    <lineage>
        <taxon>unclassified sequences</taxon>
        <taxon>metagenomes</taxon>
        <taxon>ecological metagenomes</taxon>
    </lineage>
</organism>
<dbReference type="InterPro" id="IPR035920">
    <property type="entry name" value="YhbY-like_sf"/>
</dbReference>
<reference evidence="3" key="1">
    <citation type="submission" date="2018-06" db="EMBL/GenBank/DDBJ databases">
        <authorList>
            <person name="Zhirakovskaya E."/>
        </authorList>
    </citation>
    <scope>NUCLEOTIDE SEQUENCE</scope>
</reference>